<dbReference type="EMBL" id="CP046244">
    <property type="protein sequence ID" value="QGP91196.1"/>
    <property type="molecule type" value="Genomic_DNA"/>
</dbReference>
<sequence length="60" mass="6998">MKKRLEVVILGELSEKAKTLRNHFPQGKLCKEVTVDELLGRWKGEIELLRQLSSYLFPTK</sequence>
<accession>A0A6I5ZMX5</accession>
<keyword evidence="2" id="KW-1185">Reference proteome</keyword>
<proteinExistence type="predicted"/>
<evidence type="ECO:0000313" key="1">
    <source>
        <dbReference type="EMBL" id="QGP91196.1"/>
    </source>
</evidence>
<protein>
    <submittedName>
        <fullName evidence="1">Uncharacterized protein</fullName>
    </submittedName>
</protein>
<reference evidence="1 2" key="1">
    <citation type="submission" date="2019-11" db="EMBL/GenBank/DDBJ databases">
        <title>Genome sequence of Moorella glycerini DSM11254.</title>
        <authorList>
            <person name="Poehlein A."/>
            <person name="Boeer T."/>
            <person name="Daniel R."/>
        </authorList>
    </citation>
    <scope>NUCLEOTIDE SEQUENCE [LARGE SCALE GENOMIC DNA]</scope>
    <source>
        <strain evidence="1 2">DSM 11254</strain>
    </source>
</reference>
<dbReference type="AlphaFoldDB" id="A0A6I5ZMX5"/>
<evidence type="ECO:0000313" key="2">
    <source>
        <dbReference type="Proteomes" id="UP000425916"/>
    </source>
</evidence>
<dbReference type="Proteomes" id="UP000425916">
    <property type="component" value="Chromosome"/>
</dbReference>
<organism evidence="1 2">
    <name type="scientific">Neomoorella glycerini</name>
    <dbReference type="NCBI Taxonomy" id="55779"/>
    <lineage>
        <taxon>Bacteria</taxon>
        <taxon>Bacillati</taxon>
        <taxon>Bacillota</taxon>
        <taxon>Clostridia</taxon>
        <taxon>Neomoorellales</taxon>
        <taxon>Neomoorellaceae</taxon>
        <taxon>Neomoorella</taxon>
    </lineage>
</organism>
<gene>
    <name evidence="1" type="ORF">MGLY_05230</name>
</gene>
<name>A0A6I5ZMX5_9FIRM</name>